<feature type="region of interest" description="Disordered" evidence="2">
    <location>
        <begin position="72"/>
        <end position="177"/>
    </location>
</feature>
<dbReference type="eggNOG" id="KOG4374">
    <property type="taxonomic scope" value="Eukaryota"/>
</dbReference>
<dbReference type="PANTHER" id="PTHR10627">
    <property type="entry name" value="SCP160"/>
    <property type="match status" value="1"/>
</dbReference>
<evidence type="ECO:0000256" key="1">
    <source>
        <dbReference type="ARBA" id="ARBA00022737"/>
    </source>
</evidence>
<accession>A0A022Q750</accession>
<dbReference type="SMART" id="SM00454">
    <property type="entry name" value="SAM"/>
    <property type="match status" value="1"/>
</dbReference>
<keyword evidence="1" id="KW-0677">Repeat</keyword>
<dbReference type="InterPro" id="IPR013761">
    <property type="entry name" value="SAM/pointed_sf"/>
</dbReference>
<sequence>MQDGGGGGSGGGGVSTQEAAPTKRVRRPNVRLNQPYYVNAAHGRGPVQQRWDAFKKDLEGARKSKTLKTCNSKNGKLINAEGTKGSNLDNDDDDDDDDDDMVIGSWKNLNSSKRDSGFGSKSKRKRAGPSNFKKRLSSESINKKDEKFEVSNVSESENRRAEEEEEENSGANGAHMNLEVSFDNEKLTDGDNDYDGDNVVEKQGKLMSGDHDLVDGEEKNGVRVWLNELGLGKYANIFEFHEVDDAILPFLTFEDLKEMGIGAVGSRRKMYRSIQKLGQGFS</sequence>
<feature type="region of interest" description="Disordered" evidence="2">
    <location>
        <begin position="1"/>
        <end position="32"/>
    </location>
</feature>
<feature type="compositionally biased region" description="Basic residues" evidence="2">
    <location>
        <begin position="121"/>
        <end position="135"/>
    </location>
</feature>
<dbReference type="Proteomes" id="UP000030748">
    <property type="component" value="Unassembled WGS sequence"/>
</dbReference>
<organism evidence="4 5">
    <name type="scientific">Erythranthe guttata</name>
    <name type="common">Yellow monkey flower</name>
    <name type="synonym">Mimulus guttatus</name>
    <dbReference type="NCBI Taxonomy" id="4155"/>
    <lineage>
        <taxon>Eukaryota</taxon>
        <taxon>Viridiplantae</taxon>
        <taxon>Streptophyta</taxon>
        <taxon>Embryophyta</taxon>
        <taxon>Tracheophyta</taxon>
        <taxon>Spermatophyta</taxon>
        <taxon>Magnoliopsida</taxon>
        <taxon>eudicotyledons</taxon>
        <taxon>Gunneridae</taxon>
        <taxon>Pentapetalae</taxon>
        <taxon>asterids</taxon>
        <taxon>lamiids</taxon>
        <taxon>Lamiales</taxon>
        <taxon>Phrymaceae</taxon>
        <taxon>Erythranthe</taxon>
    </lineage>
</organism>
<dbReference type="PANTHER" id="PTHR10627:SF69">
    <property type="entry name" value="PROTEIN BICAUDAL C"/>
    <property type="match status" value="1"/>
</dbReference>
<proteinExistence type="predicted"/>
<evidence type="ECO:0000259" key="3">
    <source>
        <dbReference type="PROSITE" id="PS50105"/>
    </source>
</evidence>
<dbReference type="KEGG" id="egt:105972193"/>
<feature type="compositionally biased region" description="Gly residues" evidence="2">
    <location>
        <begin position="1"/>
        <end position="14"/>
    </location>
</feature>
<evidence type="ECO:0000256" key="2">
    <source>
        <dbReference type="SAM" id="MobiDB-lite"/>
    </source>
</evidence>
<reference evidence="4 5" key="1">
    <citation type="journal article" date="2013" name="Proc. Natl. Acad. Sci. U.S.A.">
        <title>Fine-scale variation in meiotic recombination in Mimulus inferred from population shotgun sequencing.</title>
        <authorList>
            <person name="Hellsten U."/>
            <person name="Wright K.M."/>
            <person name="Jenkins J."/>
            <person name="Shu S."/>
            <person name="Yuan Y."/>
            <person name="Wessler S.R."/>
            <person name="Schmutz J."/>
            <person name="Willis J.H."/>
            <person name="Rokhsar D.S."/>
        </authorList>
    </citation>
    <scope>NUCLEOTIDE SEQUENCE [LARGE SCALE GENOMIC DNA]</scope>
    <source>
        <strain evidence="5">cv. DUN x IM62</strain>
    </source>
</reference>
<name>A0A022Q750_ERYGU</name>
<keyword evidence="5" id="KW-1185">Reference proteome</keyword>
<dbReference type="Pfam" id="PF00536">
    <property type="entry name" value="SAM_1"/>
    <property type="match status" value="1"/>
</dbReference>
<evidence type="ECO:0000313" key="5">
    <source>
        <dbReference type="Proteomes" id="UP000030748"/>
    </source>
</evidence>
<evidence type="ECO:0000313" key="4">
    <source>
        <dbReference type="EMBL" id="EYU24477.1"/>
    </source>
</evidence>
<gene>
    <name evidence="4" type="ORF">MIMGU_mgv1a019732mg</name>
</gene>
<dbReference type="CDD" id="cd09487">
    <property type="entry name" value="SAM_superfamily"/>
    <property type="match status" value="1"/>
</dbReference>
<dbReference type="EMBL" id="KI632119">
    <property type="protein sequence ID" value="EYU24477.1"/>
    <property type="molecule type" value="Genomic_DNA"/>
</dbReference>
<dbReference type="Gene3D" id="1.10.150.50">
    <property type="entry name" value="Transcription Factor, Ets-1"/>
    <property type="match status" value="1"/>
</dbReference>
<dbReference type="PROSITE" id="PS50105">
    <property type="entry name" value="SAM_DOMAIN"/>
    <property type="match status" value="1"/>
</dbReference>
<feature type="domain" description="SAM" evidence="3">
    <location>
        <begin position="217"/>
        <end position="280"/>
    </location>
</feature>
<protein>
    <recommendedName>
        <fullName evidence="3">SAM domain-containing protein</fullName>
    </recommendedName>
</protein>
<dbReference type="InterPro" id="IPR001660">
    <property type="entry name" value="SAM"/>
</dbReference>
<dbReference type="OrthoDB" id="539213at2759"/>
<dbReference type="SUPFAM" id="SSF47769">
    <property type="entry name" value="SAM/Pointed domain"/>
    <property type="match status" value="1"/>
</dbReference>
<feature type="compositionally biased region" description="Acidic residues" evidence="2">
    <location>
        <begin position="89"/>
        <end position="101"/>
    </location>
</feature>
<dbReference type="AlphaFoldDB" id="A0A022Q750"/>